<dbReference type="Pfam" id="PF00892">
    <property type="entry name" value="EamA"/>
    <property type="match status" value="2"/>
</dbReference>
<evidence type="ECO:0000256" key="3">
    <source>
        <dbReference type="ARBA" id="ARBA00022692"/>
    </source>
</evidence>
<feature type="transmembrane region" description="Helical" evidence="6">
    <location>
        <begin position="255"/>
        <end position="275"/>
    </location>
</feature>
<evidence type="ECO:0000256" key="4">
    <source>
        <dbReference type="ARBA" id="ARBA00022989"/>
    </source>
</evidence>
<dbReference type="InterPro" id="IPR000620">
    <property type="entry name" value="EamA_dom"/>
</dbReference>
<feature type="transmembrane region" description="Helical" evidence="6">
    <location>
        <begin position="197"/>
        <end position="220"/>
    </location>
</feature>
<feature type="domain" description="EamA" evidence="7">
    <location>
        <begin position="18"/>
        <end position="153"/>
    </location>
</feature>
<evidence type="ECO:0000256" key="6">
    <source>
        <dbReference type="SAM" id="Phobius"/>
    </source>
</evidence>
<keyword evidence="3 6" id="KW-0812">Transmembrane</keyword>
<accession>A0A3L8PRU9</accession>
<dbReference type="InterPro" id="IPR037185">
    <property type="entry name" value="EmrE-like"/>
</dbReference>
<dbReference type="Proteomes" id="UP000281474">
    <property type="component" value="Unassembled WGS sequence"/>
</dbReference>
<feature type="transmembrane region" description="Helical" evidence="6">
    <location>
        <begin position="167"/>
        <end position="185"/>
    </location>
</feature>
<proteinExistence type="predicted"/>
<gene>
    <name evidence="8" type="ORF">D5018_18935</name>
</gene>
<organism evidence="8 9">
    <name type="scientific">Parashewanella curva</name>
    <dbReference type="NCBI Taxonomy" id="2338552"/>
    <lineage>
        <taxon>Bacteria</taxon>
        <taxon>Pseudomonadati</taxon>
        <taxon>Pseudomonadota</taxon>
        <taxon>Gammaproteobacteria</taxon>
        <taxon>Alteromonadales</taxon>
        <taxon>Shewanellaceae</taxon>
        <taxon>Parashewanella</taxon>
    </lineage>
</organism>
<feature type="transmembrane region" description="Helical" evidence="6">
    <location>
        <begin position="87"/>
        <end position="106"/>
    </location>
</feature>
<evidence type="ECO:0000313" key="9">
    <source>
        <dbReference type="Proteomes" id="UP000281474"/>
    </source>
</evidence>
<dbReference type="InterPro" id="IPR050638">
    <property type="entry name" value="AA-Vitamin_Transporters"/>
</dbReference>
<evidence type="ECO:0000259" key="7">
    <source>
        <dbReference type="Pfam" id="PF00892"/>
    </source>
</evidence>
<dbReference type="GO" id="GO:0005886">
    <property type="term" value="C:plasma membrane"/>
    <property type="evidence" value="ECO:0007669"/>
    <property type="project" value="UniProtKB-SubCell"/>
</dbReference>
<dbReference type="SUPFAM" id="SSF103481">
    <property type="entry name" value="Multidrug resistance efflux transporter EmrE"/>
    <property type="match status" value="2"/>
</dbReference>
<dbReference type="PANTHER" id="PTHR32322">
    <property type="entry name" value="INNER MEMBRANE TRANSPORTER"/>
    <property type="match status" value="1"/>
</dbReference>
<name>A0A3L8PRU9_9GAMM</name>
<feature type="domain" description="EamA" evidence="7">
    <location>
        <begin position="167"/>
        <end position="297"/>
    </location>
</feature>
<evidence type="ECO:0000313" key="8">
    <source>
        <dbReference type="EMBL" id="RLV58121.1"/>
    </source>
</evidence>
<feature type="transmembrane region" description="Helical" evidence="6">
    <location>
        <begin position="281"/>
        <end position="302"/>
    </location>
</feature>
<dbReference type="PANTHER" id="PTHR32322:SF18">
    <property type="entry name" value="S-ADENOSYLMETHIONINE_S-ADENOSYLHOMOCYSTEINE TRANSPORTER"/>
    <property type="match status" value="1"/>
</dbReference>
<protein>
    <submittedName>
        <fullName evidence="8">DMT family transporter</fullName>
    </submittedName>
</protein>
<feature type="transmembrane region" description="Helical" evidence="6">
    <location>
        <begin position="112"/>
        <end position="130"/>
    </location>
</feature>
<feature type="transmembrane region" description="Helical" evidence="6">
    <location>
        <begin position="142"/>
        <end position="161"/>
    </location>
</feature>
<evidence type="ECO:0000256" key="5">
    <source>
        <dbReference type="ARBA" id="ARBA00023136"/>
    </source>
</evidence>
<feature type="transmembrane region" description="Helical" evidence="6">
    <location>
        <begin position="46"/>
        <end position="66"/>
    </location>
</feature>
<dbReference type="EMBL" id="QZEI01000096">
    <property type="protein sequence ID" value="RLV58121.1"/>
    <property type="molecule type" value="Genomic_DNA"/>
</dbReference>
<dbReference type="AlphaFoldDB" id="A0A3L8PRU9"/>
<evidence type="ECO:0000256" key="2">
    <source>
        <dbReference type="ARBA" id="ARBA00022475"/>
    </source>
</evidence>
<keyword evidence="2" id="KW-1003">Cell membrane</keyword>
<feature type="transmembrane region" description="Helical" evidence="6">
    <location>
        <begin position="226"/>
        <end position="248"/>
    </location>
</feature>
<comment type="caution">
    <text evidence="8">The sequence shown here is derived from an EMBL/GenBank/DDBJ whole genome shotgun (WGS) entry which is preliminary data.</text>
</comment>
<keyword evidence="4 6" id="KW-1133">Transmembrane helix</keyword>
<reference evidence="8 9" key="1">
    <citation type="submission" date="2018-09" db="EMBL/GenBank/DDBJ databases">
        <title>Phylogeny of the Shewanellaceae, and recommendation for two new genera, Pseudoshewanella and Parashewanella.</title>
        <authorList>
            <person name="Wang G."/>
        </authorList>
    </citation>
    <scope>NUCLEOTIDE SEQUENCE [LARGE SCALE GENOMIC DNA]</scope>
    <source>
        <strain evidence="8 9">C51</strain>
    </source>
</reference>
<keyword evidence="9" id="KW-1185">Reference proteome</keyword>
<feature type="transmembrane region" description="Helical" evidence="6">
    <location>
        <begin position="20"/>
        <end position="40"/>
    </location>
</feature>
<sequence>MFNNPSTEKNTMSSQLKSMLAAIVCVSLWGFVAVVSRIGQSHLNRYQFLFWVSLVSTIGMGIYCYFKGTLYYLKHYSGKEWAQVIGLGFLGGFLYYLLIFNGYASANGMQVMIIQYTWPMMMSLLSILIFKESLHWRKAMATVLGATAVFIVISKGKLSGFSVEHPWVLLSVVIGAVSFALFNTFMKQLPVEPSSMFVVFFGVATVCAFIAMLVSGGVVAPSHKDWPIVLFTGVVLNGFSDLLWLWALRQTEASFLAPFIFFTPVVSTLYLYLLFHDPFLPVYGLGLILVVIAGLLNSRGVWIRGIKKAK</sequence>
<evidence type="ECO:0000256" key="1">
    <source>
        <dbReference type="ARBA" id="ARBA00004651"/>
    </source>
</evidence>
<keyword evidence="5 6" id="KW-0472">Membrane</keyword>
<comment type="subcellular location">
    <subcellularLocation>
        <location evidence="1">Cell membrane</location>
        <topology evidence="1">Multi-pass membrane protein</topology>
    </subcellularLocation>
</comment>